<name>A0ABX2N2J3_9SPHN</name>
<dbReference type="InterPro" id="IPR011335">
    <property type="entry name" value="Restrct_endonuc-II-like"/>
</dbReference>
<evidence type="ECO:0000313" key="3">
    <source>
        <dbReference type="Proteomes" id="UP000652427"/>
    </source>
</evidence>
<keyword evidence="2" id="KW-0378">Hydrolase</keyword>
<reference evidence="2 3" key="1">
    <citation type="submission" date="2020-06" db="EMBL/GenBank/DDBJ databases">
        <authorList>
            <person name="Kim S.-J."/>
            <person name="Park S.-J."/>
        </authorList>
    </citation>
    <scope>NUCLEOTIDE SEQUENCE [LARGE SCALE GENOMIC DNA]</scope>
    <source>
        <strain evidence="2 3">SW-151</strain>
    </source>
</reference>
<accession>A0ABX2N2J3</accession>
<dbReference type="EMBL" id="JABWMH010000002">
    <property type="protein sequence ID" value="NVD27907.1"/>
    <property type="molecule type" value="Genomic_DNA"/>
</dbReference>
<dbReference type="Gene3D" id="3.90.1570.10">
    <property type="entry name" value="tt1808, chain A"/>
    <property type="match status" value="1"/>
</dbReference>
<dbReference type="GO" id="GO:0004519">
    <property type="term" value="F:endonuclease activity"/>
    <property type="evidence" value="ECO:0007669"/>
    <property type="project" value="UniProtKB-KW"/>
</dbReference>
<dbReference type="Proteomes" id="UP000652427">
    <property type="component" value="Unassembled WGS sequence"/>
</dbReference>
<sequence length="195" mass="21622">MTSQDAIPTSHQKALLTTQEFYLLCESGTFLECAKAELLDGEIYTMNAQHRPHVMAKMDLYDAIRDQLKVIGSTLRAVLEATVELDARNAPEPDIILTSEPYGEGAIPVSSVALIVEISDTTLKMDMGKKQAIYAQAGVAEYWVVDLEGGKLHQMWSVKDHVYREKRELPFGAQVNSETVEQLAITLDIGSSHRV</sequence>
<dbReference type="PANTHER" id="PTHR35400">
    <property type="entry name" value="SLR1083 PROTEIN"/>
    <property type="match status" value="1"/>
</dbReference>
<evidence type="ECO:0000313" key="2">
    <source>
        <dbReference type="EMBL" id="NVD27907.1"/>
    </source>
</evidence>
<proteinExistence type="predicted"/>
<dbReference type="CDD" id="cd06260">
    <property type="entry name" value="DUF820-like"/>
    <property type="match status" value="1"/>
</dbReference>
<dbReference type="SUPFAM" id="SSF52980">
    <property type="entry name" value="Restriction endonuclease-like"/>
    <property type="match status" value="1"/>
</dbReference>
<gene>
    <name evidence="2" type="ORF">HUO14_08330</name>
</gene>
<dbReference type="InterPro" id="IPR012296">
    <property type="entry name" value="Nuclease_put_TT1808"/>
</dbReference>
<evidence type="ECO:0000259" key="1">
    <source>
        <dbReference type="Pfam" id="PF05685"/>
    </source>
</evidence>
<keyword evidence="2" id="KW-0255">Endonuclease</keyword>
<dbReference type="RefSeq" id="WP_176279381.1">
    <property type="nucleotide sequence ID" value="NZ_JABWMH010000002.1"/>
</dbReference>
<keyword evidence="3" id="KW-1185">Reference proteome</keyword>
<comment type="caution">
    <text evidence="2">The sequence shown here is derived from an EMBL/GenBank/DDBJ whole genome shotgun (WGS) entry which is preliminary data.</text>
</comment>
<keyword evidence="2" id="KW-0540">Nuclease</keyword>
<dbReference type="PANTHER" id="PTHR35400:SF3">
    <property type="entry name" value="SLL1072 PROTEIN"/>
    <property type="match status" value="1"/>
</dbReference>
<organism evidence="2 3">
    <name type="scientific">Parasphingorhabdus flavimaris</name>
    <dbReference type="NCBI Taxonomy" id="266812"/>
    <lineage>
        <taxon>Bacteria</taxon>
        <taxon>Pseudomonadati</taxon>
        <taxon>Pseudomonadota</taxon>
        <taxon>Alphaproteobacteria</taxon>
        <taxon>Sphingomonadales</taxon>
        <taxon>Sphingomonadaceae</taxon>
        <taxon>Parasphingorhabdus</taxon>
    </lineage>
</organism>
<protein>
    <submittedName>
        <fullName evidence="2">Uma2 family endonuclease</fullName>
    </submittedName>
</protein>
<dbReference type="InterPro" id="IPR008538">
    <property type="entry name" value="Uma2"/>
</dbReference>
<dbReference type="Pfam" id="PF05685">
    <property type="entry name" value="Uma2"/>
    <property type="match status" value="1"/>
</dbReference>
<feature type="domain" description="Putative restriction endonuclease" evidence="1">
    <location>
        <begin position="20"/>
        <end position="186"/>
    </location>
</feature>